<name>A0A2N5PLI2_MEDGN</name>
<keyword evidence="2" id="KW-0929">Antimicrobial</keyword>
<protein>
    <submittedName>
        <fullName evidence="7">Lantibiotic salivaricin A</fullName>
    </submittedName>
</protein>
<comment type="similarity">
    <text evidence="1">Belongs to the type A lantibiotic family.</text>
</comment>
<evidence type="ECO:0000256" key="5">
    <source>
        <dbReference type="ARBA" id="ARBA00023022"/>
    </source>
</evidence>
<dbReference type="GO" id="GO:0042742">
    <property type="term" value="P:defense response to bacterium"/>
    <property type="evidence" value="ECO:0007669"/>
    <property type="project" value="UniProtKB-KW"/>
</dbReference>
<evidence type="ECO:0000256" key="6">
    <source>
        <dbReference type="ARBA" id="ARBA00023048"/>
    </source>
</evidence>
<gene>
    <name evidence="7" type="ORF">CDL23_06695</name>
    <name evidence="8" type="ORF">CDL23_06700</name>
</gene>
<evidence type="ECO:0000313" key="8">
    <source>
        <dbReference type="EMBL" id="PLT76002.1"/>
    </source>
</evidence>
<dbReference type="EMBL" id="NIHT01000008">
    <property type="protein sequence ID" value="PLT76001.1"/>
    <property type="molecule type" value="Genomic_DNA"/>
</dbReference>
<sequence length="40" mass="4337">MIREYEVTDVELEEATGAGNGSGWLPTITDDCPNSIFVCC</sequence>
<organism evidence="7 9">
    <name type="scientific">Mediterraneibacter gnavus</name>
    <name type="common">Ruminococcus gnavus</name>
    <dbReference type="NCBI Taxonomy" id="33038"/>
    <lineage>
        <taxon>Bacteria</taxon>
        <taxon>Bacillati</taxon>
        <taxon>Bacillota</taxon>
        <taxon>Clostridia</taxon>
        <taxon>Lachnospirales</taxon>
        <taxon>Lachnospiraceae</taxon>
        <taxon>Mediterraneibacter</taxon>
    </lineage>
</organism>
<evidence type="ECO:0000313" key="9">
    <source>
        <dbReference type="Proteomes" id="UP000235093"/>
    </source>
</evidence>
<evidence type="ECO:0000256" key="4">
    <source>
        <dbReference type="ARBA" id="ARBA00022789"/>
    </source>
</evidence>
<keyword evidence="4" id="KW-0425">Lantibiotic</keyword>
<evidence type="ECO:0000313" key="7">
    <source>
        <dbReference type="EMBL" id="PLT76001.1"/>
    </source>
</evidence>
<comment type="caution">
    <text evidence="7">The sequence shown here is derived from an EMBL/GenBank/DDBJ whole genome shotgun (WGS) entry which is preliminary data.</text>
</comment>
<keyword evidence="3" id="KW-0883">Thioether bond</keyword>
<dbReference type="Proteomes" id="UP000235093">
    <property type="component" value="Unassembled WGS sequence"/>
</dbReference>
<keyword evidence="5" id="KW-0044">Antibiotic</keyword>
<dbReference type="InterPro" id="IPR007682">
    <property type="entry name" value="Lantibiotic_typ-A_Lactobact"/>
</dbReference>
<accession>A0A2N5PLI2</accession>
<dbReference type="GO" id="GO:0005576">
    <property type="term" value="C:extracellular region"/>
    <property type="evidence" value="ECO:0007669"/>
    <property type="project" value="InterPro"/>
</dbReference>
<evidence type="ECO:0000256" key="1">
    <source>
        <dbReference type="ARBA" id="ARBA00009379"/>
    </source>
</evidence>
<dbReference type="AlphaFoldDB" id="A0A2N5PLI2"/>
<dbReference type="GO" id="GO:0005102">
    <property type="term" value="F:signaling receptor binding"/>
    <property type="evidence" value="ECO:0007669"/>
    <property type="project" value="UniProtKB-KW"/>
</dbReference>
<proteinExistence type="inferred from homology"/>
<dbReference type="RefSeq" id="WP_101883896.1">
    <property type="nucleotide sequence ID" value="NZ_JAQMLH010000050.1"/>
</dbReference>
<reference evidence="7 9" key="1">
    <citation type="journal article" date="2017" name="Genome Med.">
        <title>A novel Ruminococcus gnavus clade enriched in inflammatory bowel disease patients.</title>
        <authorList>
            <person name="Hall A.B."/>
            <person name="Yassour M."/>
            <person name="Sauk J."/>
            <person name="Garner A."/>
            <person name="Jiang X."/>
            <person name="Arthur T."/>
            <person name="Lagoudas G.K."/>
            <person name="Vatanen T."/>
            <person name="Fornelos N."/>
            <person name="Wilson R."/>
            <person name="Bertha M."/>
            <person name="Cohen M."/>
            <person name="Garber J."/>
            <person name="Khalili H."/>
            <person name="Gevers D."/>
            <person name="Ananthakrishnan A.N."/>
            <person name="Kugathasan S."/>
            <person name="Lander E.S."/>
            <person name="Blainey P."/>
            <person name="Vlamakis H."/>
            <person name="Xavier R.J."/>
            <person name="Huttenhower C."/>
        </authorList>
    </citation>
    <scope>NUCLEOTIDE SEQUENCE [LARGE SCALE GENOMIC DNA]</scope>
    <source>
        <strain evidence="7 9">RJX1125</strain>
    </source>
</reference>
<dbReference type="GO" id="GO:0031640">
    <property type="term" value="P:killing of cells of another organism"/>
    <property type="evidence" value="ECO:0007669"/>
    <property type="project" value="UniProtKB-KW"/>
</dbReference>
<evidence type="ECO:0000256" key="3">
    <source>
        <dbReference type="ARBA" id="ARBA00022784"/>
    </source>
</evidence>
<dbReference type="Pfam" id="PF04604">
    <property type="entry name" value="L_biotic_typeA"/>
    <property type="match status" value="1"/>
</dbReference>
<dbReference type="EMBL" id="NIHT01000008">
    <property type="protein sequence ID" value="PLT76002.1"/>
    <property type="molecule type" value="Genomic_DNA"/>
</dbReference>
<evidence type="ECO:0000256" key="2">
    <source>
        <dbReference type="ARBA" id="ARBA00022529"/>
    </source>
</evidence>
<keyword evidence="6" id="KW-0078">Bacteriocin</keyword>